<name>A0A4S8LE44_DENBC</name>
<evidence type="ECO:0000313" key="1">
    <source>
        <dbReference type="EMBL" id="THU87030.1"/>
    </source>
</evidence>
<reference evidence="1 2" key="1">
    <citation type="journal article" date="2019" name="Nat. Ecol. Evol.">
        <title>Megaphylogeny resolves global patterns of mushroom evolution.</title>
        <authorList>
            <person name="Varga T."/>
            <person name="Krizsan K."/>
            <person name="Foldi C."/>
            <person name="Dima B."/>
            <person name="Sanchez-Garcia M."/>
            <person name="Sanchez-Ramirez S."/>
            <person name="Szollosi G.J."/>
            <person name="Szarkandi J.G."/>
            <person name="Papp V."/>
            <person name="Albert L."/>
            <person name="Andreopoulos W."/>
            <person name="Angelini C."/>
            <person name="Antonin V."/>
            <person name="Barry K.W."/>
            <person name="Bougher N.L."/>
            <person name="Buchanan P."/>
            <person name="Buyck B."/>
            <person name="Bense V."/>
            <person name="Catcheside P."/>
            <person name="Chovatia M."/>
            <person name="Cooper J."/>
            <person name="Damon W."/>
            <person name="Desjardin D."/>
            <person name="Finy P."/>
            <person name="Geml J."/>
            <person name="Haridas S."/>
            <person name="Hughes K."/>
            <person name="Justo A."/>
            <person name="Karasinski D."/>
            <person name="Kautmanova I."/>
            <person name="Kiss B."/>
            <person name="Kocsube S."/>
            <person name="Kotiranta H."/>
            <person name="LaButti K.M."/>
            <person name="Lechner B.E."/>
            <person name="Liimatainen K."/>
            <person name="Lipzen A."/>
            <person name="Lukacs Z."/>
            <person name="Mihaltcheva S."/>
            <person name="Morgado L.N."/>
            <person name="Niskanen T."/>
            <person name="Noordeloos M.E."/>
            <person name="Ohm R.A."/>
            <person name="Ortiz-Santana B."/>
            <person name="Ovrebo C."/>
            <person name="Racz N."/>
            <person name="Riley R."/>
            <person name="Savchenko A."/>
            <person name="Shiryaev A."/>
            <person name="Soop K."/>
            <person name="Spirin V."/>
            <person name="Szebenyi C."/>
            <person name="Tomsovsky M."/>
            <person name="Tulloss R.E."/>
            <person name="Uehling J."/>
            <person name="Grigoriev I.V."/>
            <person name="Vagvolgyi C."/>
            <person name="Papp T."/>
            <person name="Martin F.M."/>
            <person name="Miettinen O."/>
            <person name="Hibbett D.S."/>
            <person name="Nagy L.G."/>
        </authorList>
    </citation>
    <scope>NUCLEOTIDE SEQUENCE [LARGE SCALE GENOMIC DNA]</scope>
    <source>
        <strain evidence="1 2">CBS 962.96</strain>
    </source>
</reference>
<dbReference type="Proteomes" id="UP000297245">
    <property type="component" value="Unassembled WGS sequence"/>
</dbReference>
<gene>
    <name evidence="1" type="ORF">K435DRAFT_782645</name>
</gene>
<proteinExistence type="predicted"/>
<evidence type="ECO:0000313" key="2">
    <source>
        <dbReference type="Proteomes" id="UP000297245"/>
    </source>
</evidence>
<keyword evidence="2" id="KW-1185">Reference proteome</keyword>
<accession>A0A4S8LE44</accession>
<organism evidence="1 2">
    <name type="scientific">Dendrothele bispora (strain CBS 962.96)</name>
    <dbReference type="NCBI Taxonomy" id="1314807"/>
    <lineage>
        <taxon>Eukaryota</taxon>
        <taxon>Fungi</taxon>
        <taxon>Dikarya</taxon>
        <taxon>Basidiomycota</taxon>
        <taxon>Agaricomycotina</taxon>
        <taxon>Agaricomycetes</taxon>
        <taxon>Agaricomycetidae</taxon>
        <taxon>Agaricales</taxon>
        <taxon>Agaricales incertae sedis</taxon>
        <taxon>Dendrothele</taxon>
    </lineage>
</organism>
<sequence length="193" mass="21830">MPFTLVPNVIYTVLTGTGKIGQFHWMLVVASSASDGYLFHATNNSGTRPWHYQCTPWDLSYPSSSSCSSCESDYSELEHSSSLIENAVSFTPIGNLSTFGDGLDATHLNEYLKDIPIPRTTSVESLFDERFSILWWRQALRTLHQSEMFVRCMNVDAFEGELKRKSTAAEYAKFMHPLPRVFSTKWAGPWPES</sequence>
<dbReference type="EMBL" id="ML179467">
    <property type="protein sequence ID" value="THU87030.1"/>
    <property type="molecule type" value="Genomic_DNA"/>
</dbReference>
<dbReference type="AlphaFoldDB" id="A0A4S8LE44"/>
<protein>
    <submittedName>
        <fullName evidence="1">Uncharacterized protein</fullName>
    </submittedName>
</protein>
<dbReference type="OrthoDB" id="3016366at2759"/>